<evidence type="ECO:0000256" key="7">
    <source>
        <dbReference type="SAM" id="Phobius"/>
    </source>
</evidence>
<comment type="subcellular location">
    <subcellularLocation>
        <location evidence="1">Membrane</location>
        <topology evidence="1">Multi-pass membrane protein</topology>
    </subcellularLocation>
</comment>
<dbReference type="GO" id="GO:0016757">
    <property type="term" value="F:glycosyltransferase activity"/>
    <property type="evidence" value="ECO:0007669"/>
    <property type="project" value="UniProtKB-KW"/>
</dbReference>
<accession>A0A8J7FHF6</accession>
<gene>
    <name evidence="10" type="ORF">INR99_02780</name>
</gene>
<evidence type="ECO:0000259" key="8">
    <source>
        <dbReference type="Pfam" id="PF05157"/>
    </source>
</evidence>
<dbReference type="Pfam" id="PF05157">
    <property type="entry name" value="MshEN"/>
    <property type="match status" value="1"/>
</dbReference>
<dbReference type="InterPro" id="IPR050321">
    <property type="entry name" value="Glycosyltr_2/OpgH_subfam"/>
</dbReference>
<reference evidence="10 11" key="1">
    <citation type="submission" date="2020-10" db="EMBL/GenBank/DDBJ databases">
        <title>The genome sequence of Chitinilyticum litopenaei 4Y14.</title>
        <authorList>
            <person name="Liu Y."/>
        </authorList>
    </citation>
    <scope>NUCLEOTIDE SEQUENCE [LARGE SCALE GENOMIC DNA]</scope>
    <source>
        <strain evidence="10 11">4Y14</strain>
    </source>
</reference>
<evidence type="ECO:0000256" key="3">
    <source>
        <dbReference type="ARBA" id="ARBA00022679"/>
    </source>
</evidence>
<evidence type="ECO:0000256" key="1">
    <source>
        <dbReference type="ARBA" id="ARBA00004141"/>
    </source>
</evidence>
<dbReference type="InterPro" id="IPR037257">
    <property type="entry name" value="T2SS_E_N_sf"/>
</dbReference>
<feature type="domain" description="Glycosyltransferase 2-like" evidence="9">
    <location>
        <begin position="170"/>
        <end position="389"/>
    </location>
</feature>
<sequence length="714" mass="82641">MSLSLGTSVYFAQYYAALEVVAVVLTILILISSVDDVFIDIWYWARELWRKLTIKRRADYRPLSAAQLKEKNEQYLAIMVPAWQEYDVIAQMVENMMSVLDYRRYVVFVGTYCNDQATIDEVERVRRHFRHLLRVEVPNPGPTCKADCLNWIIQAIFKYEQDNGIEFAGIVMHDAEDVLHPLELKFFNYLLPRKDMIQLPVTSLERDWFELVAGTYMDEFAEWHGKDLVVRESLSGMVPSAGVGTCFSRRALLHLCADSNNQPFNTDSLTEDYDIGTRLAATDMKTIFARFPVQFQVRRKSWFGLAADRETVIDMPLCVREYFPDTLYTSYRQRARWVLGISLQGWMHLGWHGSLADRYLLFRDRKGIVTSLLNVLAYLVFFQFLAFYIASKAGWWTLHFPPIFAPGSWPLYIATFTGSIMISRVVQRFYFVNRLYGWEQGLMSIPRMAVSNLINFLATMRAWRMFLNFLFTGKRLVWDKTMHHFPSAERLAKQRKRLGELLVSWQAIEPEQLETALRQQSQFQLPVGRLLVVQGALDDETLAEAISAQYDLRRARLDKDGILQLHRRLAFEHCFRLRAIPFLQHEQLIHVAVATPLTDTDKDALEQQLGKPIRQFIARESEINAALRLLSGLSSDFLPDGKPALIDLMVIHNLLTARELDEAIRGFDLDEHQHLINYLISKGAISREDFEQLQKLQQAQEIPSARSGQDAPQT</sequence>
<feature type="transmembrane region" description="Helical" evidence="7">
    <location>
        <begin position="409"/>
        <end position="426"/>
    </location>
</feature>
<keyword evidence="4 7" id="KW-0812">Transmembrane</keyword>
<evidence type="ECO:0000256" key="2">
    <source>
        <dbReference type="ARBA" id="ARBA00022676"/>
    </source>
</evidence>
<dbReference type="InterPro" id="IPR007831">
    <property type="entry name" value="T2SS_GspE_N"/>
</dbReference>
<name>A0A8J7FHF6_9NEIS</name>
<dbReference type="Gene3D" id="3.30.300.160">
    <property type="entry name" value="Type II secretion system, protein E, N-terminal domain"/>
    <property type="match status" value="1"/>
</dbReference>
<evidence type="ECO:0000256" key="4">
    <source>
        <dbReference type="ARBA" id="ARBA00022692"/>
    </source>
</evidence>
<evidence type="ECO:0000259" key="9">
    <source>
        <dbReference type="Pfam" id="PF13632"/>
    </source>
</evidence>
<dbReference type="Pfam" id="PF13632">
    <property type="entry name" value="Glyco_trans_2_3"/>
    <property type="match status" value="1"/>
</dbReference>
<feature type="domain" description="Type II secretion system protein GspE N-terminal" evidence="8">
    <location>
        <begin position="565"/>
        <end position="632"/>
    </location>
</feature>
<keyword evidence="11" id="KW-1185">Reference proteome</keyword>
<protein>
    <submittedName>
        <fullName evidence="10">Glycosyl transferase family protein</fullName>
    </submittedName>
</protein>
<comment type="caution">
    <text evidence="10">The sequence shown here is derived from an EMBL/GenBank/DDBJ whole genome shotgun (WGS) entry which is preliminary data.</text>
</comment>
<evidence type="ECO:0000256" key="5">
    <source>
        <dbReference type="ARBA" id="ARBA00022989"/>
    </source>
</evidence>
<dbReference type="SUPFAM" id="SSF53448">
    <property type="entry name" value="Nucleotide-diphospho-sugar transferases"/>
    <property type="match status" value="1"/>
</dbReference>
<dbReference type="GO" id="GO:0016020">
    <property type="term" value="C:membrane"/>
    <property type="evidence" value="ECO:0007669"/>
    <property type="project" value="UniProtKB-SubCell"/>
</dbReference>
<dbReference type="NCBIfam" id="NF011305">
    <property type="entry name" value="PRK14716.1-3"/>
    <property type="match status" value="1"/>
</dbReference>
<dbReference type="Proteomes" id="UP000604481">
    <property type="component" value="Unassembled WGS sequence"/>
</dbReference>
<dbReference type="RefSeq" id="WP_194114759.1">
    <property type="nucleotide sequence ID" value="NZ_JADFUA010000001.1"/>
</dbReference>
<keyword evidence="6 7" id="KW-0472">Membrane</keyword>
<keyword evidence="5 7" id="KW-1133">Transmembrane helix</keyword>
<organism evidence="10 11">
    <name type="scientific">Chitinilyticum piscinae</name>
    <dbReference type="NCBI Taxonomy" id="2866724"/>
    <lineage>
        <taxon>Bacteria</taxon>
        <taxon>Pseudomonadati</taxon>
        <taxon>Pseudomonadota</taxon>
        <taxon>Betaproteobacteria</taxon>
        <taxon>Neisseriales</taxon>
        <taxon>Chitinibacteraceae</taxon>
        <taxon>Chitinilyticum</taxon>
    </lineage>
</organism>
<dbReference type="NCBIfam" id="NF012033">
    <property type="entry name" value="PRK15489.1"/>
    <property type="match status" value="1"/>
</dbReference>
<feature type="transmembrane region" description="Helical" evidence="7">
    <location>
        <begin position="368"/>
        <end position="389"/>
    </location>
</feature>
<keyword evidence="2" id="KW-0328">Glycosyltransferase</keyword>
<proteinExistence type="predicted"/>
<feature type="transmembrane region" description="Helical" evidence="7">
    <location>
        <begin position="20"/>
        <end position="45"/>
    </location>
</feature>
<dbReference type="PANTHER" id="PTHR43867:SF2">
    <property type="entry name" value="CELLULOSE SYNTHASE CATALYTIC SUBUNIT A [UDP-FORMING]"/>
    <property type="match status" value="1"/>
</dbReference>
<evidence type="ECO:0000256" key="6">
    <source>
        <dbReference type="ARBA" id="ARBA00023136"/>
    </source>
</evidence>
<keyword evidence="3 10" id="KW-0808">Transferase</keyword>
<evidence type="ECO:0000313" key="10">
    <source>
        <dbReference type="EMBL" id="MBE9608265.1"/>
    </source>
</evidence>
<dbReference type="InterPro" id="IPR001173">
    <property type="entry name" value="Glyco_trans_2-like"/>
</dbReference>
<dbReference type="PANTHER" id="PTHR43867">
    <property type="entry name" value="CELLULOSE SYNTHASE CATALYTIC SUBUNIT A [UDP-FORMING]"/>
    <property type="match status" value="1"/>
</dbReference>
<dbReference type="EMBL" id="JADFUA010000001">
    <property type="protein sequence ID" value="MBE9608265.1"/>
    <property type="molecule type" value="Genomic_DNA"/>
</dbReference>
<dbReference type="Gene3D" id="3.90.550.10">
    <property type="entry name" value="Spore Coat Polysaccharide Biosynthesis Protein SpsA, Chain A"/>
    <property type="match status" value="1"/>
</dbReference>
<dbReference type="AlphaFoldDB" id="A0A8J7FHF6"/>
<dbReference type="InterPro" id="IPR029044">
    <property type="entry name" value="Nucleotide-diphossugar_trans"/>
</dbReference>
<evidence type="ECO:0000313" key="11">
    <source>
        <dbReference type="Proteomes" id="UP000604481"/>
    </source>
</evidence>
<dbReference type="SUPFAM" id="SSF160246">
    <property type="entry name" value="EspE N-terminal domain-like"/>
    <property type="match status" value="1"/>
</dbReference>